<keyword evidence="2" id="KW-0812">Transmembrane</keyword>
<keyword evidence="2" id="KW-1133">Transmembrane helix</keyword>
<dbReference type="OrthoDB" id="7659420at2"/>
<evidence type="ECO:0000313" key="4">
    <source>
        <dbReference type="Proteomes" id="UP000252706"/>
    </source>
</evidence>
<comment type="caution">
    <text evidence="3">The sequence shown here is derived from an EMBL/GenBank/DDBJ whole genome shotgun (WGS) entry which is preliminary data.</text>
</comment>
<keyword evidence="2" id="KW-0472">Membrane</keyword>
<proteinExistence type="predicted"/>
<reference evidence="3 4" key="1">
    <citation type="submission" date="2018-07" db="EMBL/GenBank/DDBJ databases">
        <title>Modular assembly of carbohydrate-degrading microbial communities in the ocean.</title>
        <authorList>
            <person name="Enke T.N."/>
            <person name="Datta M.S."/>
            <person name="Schwartzman J.A."/>
            <person name="Cermak N."/>
            <person name="Schmitz D.A."/>
            <person name="Barrere J."/>
            <person name="Cordero O.X."/>
        </authorList>
    </citation>
    <scope>NUCLEOTIDE SEQUENCE [LARGE SCALE GENOMIC DNA]</scope>
    <source>
        <strain evidence="3 4">C3M10</strain>
    </source>
</reference>
<dbReference type="Proteomes" id="UP000252706">
    <property type="component" value="Unassembled WGS sequence"/>
</dbReference>
<evidence type="ECO:0000256" key="2">
    <source>
        <dbReference type="SAM" id="Phobius"/>
    </source>
</evidence>
<dbReference type="Gene3D" id="1.10.287.1490">
    <property type="match status" value="1"/>
</dbReference>
<dbReference type="EMBL" id="QOCE01000032">
    <property type="protein sequence ID" value="RBW54190.1"/>
    <property type="molecule type" value="Genomic_DNA"/>
</dbReference>
<feature type="coiled-coil region" evidence="1">
    <location>
        <begin position="126"/>
        <end position="191"/>
    </location>
</feature>
<accession>A0A366WW94</accession>
<dbReference type="AlphaFoldDB" id="A0A366WW94"/>
<sequence length="358" mass="36441">MEIVEETTPVVAPVEEKVIERTIEKRGGFVPALIGGVVAAAIGFIAGRTEVVDSFLPAGLQSGGNAAVVQEVQAKLAEQGKSLADLQGSVSAIVVPDVSALTAEISGLSGQIEPVTGALETVVLRMDALEQQVAPLAARLNELEARPITEGLSDTAVAAYEGELAKLKASLATQRAEVEAMIADARALEAKAVADGQAATNRANASQLRNQLDTGAPYNSVVAALIAGGVAVPDTLSASAAEGVVTVTALREAFPAAARSALADARQANKGTGQGLMAFLHRQTGARSTEPREGTDADAVLSRAEAALVAADLDKTLEEISALPETAQGALADWVSVARTRQAALAAADALAQSLNSN</sequence>
<organism evidence="3 4">
    <name type="scientific">Phaeobacter gallaeciensis</name>
    <dbReference type="NCBI Taxonomy" id="60890"/>
    <lineage>
        <taxon>Bacteria</taxon>
        <taxon>Pseudomonadati</taxon>
        <taxon>Pseudomonadota</taxon>
        <taxon>Alphaproteobacteria</taxon>
        <taxon>Rhodobacterales</taxon>
        <taxon>Roseobacteraceae</taxon>
        <taxon>Phaeobacter</taxon>
    </lineage>
</organism>
<evidence type="ECO:0000256" key="1">
    <source>
        <dbReference type="SAM" id="Coils"/>
    </source>
</evidence>
<protein>
    <recommendedName>
        <fullName evidence="5">Mitochondrial inner membrane protein</fullName>
    </recommendedName>
</protein>
<keyword evidence="1" id="KW-0175">Coiled coil</keyword>
<gene>
    <name evidence="3" type="ORF">DS909_12440</name>
</gene>
<name>A0A366WW94_9RHOB</name>
<evidence type="ECO:0000313" key="3">
    <source>
        <dbReference type="EMBL" id="RBW54190.1"/>
    </source>
</evidence>
<feature type="transmembrane region" description="Helical" evidence="2">
    <location>
        <begin position="27"/>
        <end position="47"/>
    </location>
</feature>
<evidence type="ECO:0008006" key="5">
    <source>
        <dbReference type="Google" id="ProtNLM"/>
    </source>
</evidence>